<name>A0A1I4CVZ7_9HYPH</name>
<dbReference type="Proteomes" id="UP000323300">
    <property type="component" value="Unassembled WGS sequence"/>
</dbReference>
<dbReference type="EMBL" id="FOSL01000014">
    <property type="protein sequence ID" value="SFK84519.1"/>
    <property type="molecule type" value="Genomic_DNA"/>
</dbReference>
<sequence>MARPYLPFDEFVLGDLAFGLAILPRRDDGTAAMSFSTPFFRDDETNLHRTCFTAGRGVEPAGFPPPARFHPTRPPGEWGVSPEGVAASADVWLDACCLFLAGSPKSHSLPQTCVLWGDRHFSATWEGSHAMPTKQEMQRLRDEVERLRARMSEPLTCCDAHATERKQAGTSKLGCCPRIVETRLPGGLIDRVSSTFRETGVPRFPVGSAECGQAGL</sequence>
<reference evidence="1 2" key="1">
    <citation type="submission" date="2016-10" db="EMBL/GenBank/DDBJ databases">
        <authorList>
            <person name="Varghese N."/>
            <person name="Submissions S."/>
        </authorList>
    </citation>
    <scope>NUCLEOTIDE SEQUENCE [LARGE SCALE GENOMIC DNA]</scope>
    <source>
        <strain evidence="1 2">DSM 21822</strain>
    </source>
</reference>
<gene>
    <name evidence="1" type="ORF">SAMN04488498_114106</name>
</gene>
<proteinExistence type="predicted"/>
<evidence type="ECO:0000313" key="1">
    <source>
        <dbReference type="EMBL" id="SFK84519.1"/>
    </source>
</evidence>
<protein>
    <submittedName>
        <fullName evidence="1">Uncharacterized protein</fullName>
    </submittedName>
</protein>
<dbReference type="AlphaFoldDB" id="A0A1I4CVZ7"/>
<evidence type="ECO:0000313" key="2">
    <source>
        <dbReference type="Proteomes" id="UP000323300"/>
    </source>
</evidence>
<accession>A0A1I4CVZ7</accession>
<organism evidence="1 2">
    <name type="scientific">Neomesorhizobium albiziae</name>
    <dbReference type="NCBI Taxonomy" id="335020"/>
    <lineage>
        <taxon>Bacteria</taxon>
        <taxon>Pseudomonadati</taxon>
        <taxon>Pseudomonadota</taxon>
        <taxon>Alphaproteobacteria</taxon>
        <taxon>Hyphomicrobiales</taxon>
        <taxon>Phyllobacteriaceae</taxon>
        <taxon>Neomesorhizobium</taxon>
    </lineage>
</organism>
<keyword evidence="2" id="KW-1185">Reference proteome</keyword>